<dbReference type="HOGENOM" id="CLU_2775361_0_0_1"/>
<keyword evidence="2" id="KW-1185">Reference proteome</keyword>
<dbReference type="AlphaFoldDB" id="A0A086T5J1"/>
<gene>
    <name evidence="1" type="ORF">ACRE_045950</name>
</gene>
<name>A0A086T5J1_HAPC1</name>
<sequence length="69" mass="7259">MTVQTQLPLAYLGTPSMSFDVAENMAAPVVGGFGRKAEKRPDGIGGLEDAMSSVQVQYPVTMAPYGKVP</sequence>
<protein>
    <submittedName>
        <fullName evidence="1">Uncharacterized protein</fullName>
    </submittedName>
</protein>
<accession>A0A086T5J1</accession>
<reference evidence="2" key="1">
    <citation type="journal article" date="2014" name="Genome Announc.">
        <title>Genome sequence and annotation of Acremonium chrysogenum, producer of the beta-lactam antibiotic cephalosporin C.</title>
        <authorList>
            <person name="Terfehr D."/>
            <person name="Dahlmann T.A."/>
            <person name="Specht T."/>
            <person name="Zadra I."/>
            <person name="Kuernsteiner H."/>
            <person name="Kueck U."/>
        </authorList>
    </citation>
    <scope>NUCLEOTIDE SEQUENCE [LARGE SCALE GENOMIC DNA]</scope>
    <source>
        <strain evidence="2">ATCC 11550 / CBS 779.69 / DSM 880 / IAM 14645 / JCM 23072 / IMI 49137</strain>
    </source>
</reference>
<organism evidence="1 2">
    <name type="scientific">Hapsidospora chrysogenum (strain ATCC 11550 / CBS 779.69 / DSM 880 / IAM 14645 / JCM 23072 / IMI 49137)</name>
    <name type="common">Acremonium chrysogenum</name>
    <dbReference type="NCBI Taxonomy" id="857340"/>
    <lineage>
        <taxon>Eukaryota</taxon>
        <taxon>Fungi</taxon>
        <taxon>Dikarya</taxon>
        <taxon>Ascomycota</taxon>
        <taxon>Pezizomycotina</taxon>
        <taxon>Sordariomycetes</taxon>
        <taxon>Hypocreomycetidae</taxon>
        <taxon>Hypocreales</taxon>
        <taxon>Bionectriaceae</taxon>
        <taxon>Hapsidospora</taxon>
    </lineage>
</organism>
<comment type="caution">
    <text evidence="1">The sequence shown here is derived from an EMBL/GenBank/DDBJ whole genome shotgun (WGS) entry which is preliminary data.</text>
</comment>
<evidence type="ECO:0000313" key="2">
    <source>
        <dbReference type="Proteomes" id="UP000029964"/>
    </source>
</evidence>
<proteinExistence type="predicted"/>
<dbReference type="EMBL" id="JPKY01000045">
    <property type="protein sequence ID" value="KFH44623.1"/>
    <property type="molecule type" value="Genomic_DNA"/>
</dbReference>
<evidence type="ECO:0000313" key="1">
    <source>
        <dbReference type="EMBL" id="KFH44623.1"/>
    </source>
</evidence>
<dbReference type="Proteomes" id="UP000029964">
    <property type="component" value="Unassembled WGS sequence"/>
</dbReference>